<protein>
    <recommendedName>
        <fullName evidence="2">Ubiquitin-like protease family profile domain-containing protein</fullName>
    </recommendedName>
</protein>
<feature type="non-terminal residue" evidence="1">
    <location>
        <position position="138"/>
    </location>
</feature>
<dbReference type="VEuPathDB" id="FungiDB:PPTG_18608"/>
<evidence type="ECO:0008006" key="2">
    <source>
        <dbReference type="Google" id="ProtNLM"/>
    </source>
</evidence>
<accession>W2KL69</accession>
<organism evidence="1">
    <name type="scientific">Phytophthora nicotianae</name>
    <name type="common">Potato buckeye rot agent</name>
    <name type="synonym">Phytophthora parasitica</name>
    <dbReference type="NCBI Taxonomy" id="4792"/>
    <lineage>
        <taxon>Eukaryota</taxon>
        <taxon>Sar</taxon>
        <taxon>Stramenopiles</taxon>
        <taxon>Oomycota</taxon>
        <taxon>Peronosporomycetes</taxon>
        <taxon>Peronosporales</taxon>
        <taxon>Peronosporaceae</taxon>
        <taxon>Phytophthora</taxon>
    </lineage>
</organism>
<sequence length="138" mass="15873">MSMRRWHQAVDALNLKDKAKKWIDGLDFSVAVPSAYWVERTEDMPPELDTIPIFSEMIHILDFVARNQLSDTVLMEAMPKLFGPRQDVTVVDPLIWDVVERGQIAVPTEQLRSLFTGIFDQKMLLPVNCSDTHWCALM</sequence>
<dbReference type="AlphaFoldDB" id="W2KL69"/>
<reference evidence="1" key="1">
    <citation type="submission" date="2013-11" db="EMBL/GenBank/DDBJ databases">
        <title>The Genome Sequence of Phytophthora parasitica CHvinca01.</title>
        <authorList>
            <consortium name="The Broad Institute Genomics Platform"/>
            <person name="Russ C."/>
            <person name="Tyler B."/>
            <person name="Panabieres F."/>
            <person name="Shan W."/>
            <person name="Tripathy S."/>
            <person name="Grunwald N."/>
            <person name="Machado M."/>
            <person name="Johnson C.S."/>
            <person name="Arredondo F."/>
            <person name="Hong C."/>
            <person name="Coffey M."/>
            <person name="Young S.K."/>
            <person name="Zeng Q."/>
            <person name="Gargeya S."/>
            <person name="Fitzgerald M."/>
            <person name="Abouelleil A."/>
            <person name="Alvarado L."/>
            <person name="Chapman S.B."/>
            <person name="Gainer-Dewar J."/>
            <person name="Goldberg J."/>
            <person name="Griggs A."/>
            <person name="Gujja S."/>
            <person name="Hansen M."/>
            <person name="Howarth C."/>
            <person name="Imamovic A."/>
            <person name="Ireland A."/>
            <person name="Larimer J."/>
            <person name="McCowan C."/>
            <person name="Murphy C."/>
            <person name="Pearson M."/>
            <person name="Poon T.W."/>
            <person name="Priest M."/>
            <person name="Roberts A."/>
            <person name="Saif S."/>
            <person name="Shea T."/>
            <person name="Sykes S."/>
            <person name="Wortman J."/>
            <person name="Nusbaum C."/>
            <person name="Birren B."/>
        </authorList>
    </citation>
    <scope>NUCLEOTIDE SEQUENCE [LARGE SCALE GENOMIC DNA]</scope>
    <source>
        <strain evidence="1">CHvinca01</strain>
    </source>
</reference>
<dbReference type="EMBL" id="KI681456">
    <property type="protein sequence ID" value="ETL85981.1"/>
    <property type="molecule type" value="Genomic_DNA"/>
</dbReference>
<dbReference type="OrthoDB" id="91731at2759"/>
<gene>
    <name evidence="1" type="ORF">L917_14543</name>
</gene>
<proteinExistence type="predicted"/>
<name>W2KL69_PHYNI</name>
<dbReference type="Proteomes" id="UP000054423">
    <property type="component" value="Unassembled WGS sequence"/>
</dbReference>
<evidence type="ECO:0000313" key="1">
    <source>
        <dbReference type="EMBL" id="ETL85981.1"/>
    </source>
</evidence>